<dbReference type="EMBL" id="JAGYVZ010000011">
    <property type="protein sequence ID" value="MBS7231902.1"/>
    <property type="molecule type" value="Genomic_DNA"/>
</dbReference>
<organism evidence="3 4">
    <name type="scientific">Flavobacterium psychroterrae</name>
    <dbReference type="NCBI Taxonomy" id="2133767"/>
    <lineage>
        <taxon>Bacteria</taxon>
        <taxon>Pseudomonadati</taxon>
        <taxon>Bacteroidota</taxon>
        <taxon>Flavobacteriia</taxon>
        <taxon>Flavobacteriales</taxon>
        <taxon>Flavobacteriaceae</taxon>
        <taxon>Flavobacterium</taxon>
    </lineage>
</organism>
<dbReference type="Pfam" id="PF00535">
    <property type="entry name" value="Glycos_transf_2"/>
    <property type="match status" value="1"/>
</dbReference>
<keyword evidence="1" id="KW-0812">Transmembrane</keyword>
<evidence type="ECO:0000256" key="1">
    <source>
        <dbReference type="SAM" id="Phobius"/>
    </source>
</evidence>
<dbReference type="Proteomes" id="UP000722625">
    <property type="component" value="Unassembled WGS sequence"/>
</dbReference>
<dbReference type="PANTHER" id="PTHR22916:SF3">
    <property type="entry name" value="UDP-GLCNAC:BETAGAL BETA-1,3-N-ACETYLGLUCOSAMINYLTRANSFERASE-LIKE PROTEIN 1"/>
    <property type="match status" value="1"/>
</dbReference>
<feature type="transmembrane region" description="Helical" evidence="1">
    <location>
        <begin position="303"/>
        <end position="320"/>
    </location>
</feature>
<dbReference type="SUPFAM" id="SSF53448">
    <property type="entry name" value="Nucleotide-diphospho-sugar transferases"/>
    <property type="match status" value="1"/>
</dbReference>
<evidence type="ECO:0000313" key="4">
    <source>
        <dbReference type="Proteomes" id="UP000722625"/>
    </source>
</evidence>
<dbReference type="InterPro" id="IPR001173">
    <property type="entry name" value="Glyco_trans_2-like"/>
</dbReference>
<feature type="domain" description="Glycosyltransferase 2-like" evidence="2">
    <location>
        <begin position="8"/>
        <end position="133"/>
    </location>
</feature>
<gene>
    <name evidence="3" type="ORF">KHA90_12795</name>
</gene>
<dbReference type="Gene3D" id="3.90.550.10">
    <property type="entry name" value="Spore Coat Polysaccharide Biosynthesis Protein SpsA, Chain A"/>
    <property type="match status" value="1"/>
</dbReference>
<keyword evidence="4" id="KW-1185">Reference proteome</keyword>
<reference evidence="3 4" key="1">
    <citation type="journal article" date="2018" name="Int. J. Syst. Evol. Microbiol.">
        <title>Flavobacterium chryseum sp. nov. and Flavobacterium psychroterrae sp. nov., novel environmental bacteria isolated from Antarctica.</title>
        <authorList>
            <person name="Kralova S."/>
            <person name="Svec P."/>
            <person name="Busse H.J."/>
            <person name="Stankova E."/>
            <person name="Vaczi P."/>
            <person name="Sedlacek I."/>
        </authorList>
    </citation>
    <scope>NUCLEOTIDE SEQUENCE [LARGE SCALE GENOMIC DNA]</scope>
    <source>
        <strain evidence="3 4">CCM 8827</strain>
    </source>
</reference>
<protein>
    <submittedName>
        <fullName evidence="3">Glycosyltransferase family 2 protein</fullName>
    </submittedName>
</protein>
<comment type="caution">
    <text evidence="3">The sequence shown here is derived from an EMBL/GenBank/DDBJ whole genome shotgun (WGS) entry which is preliminary data.</text>
</comment>
<dbReference type="RefSeq" id="WP_213300468.1">
    <property type="nucleotide sequence ID" value="NZ_JAGYVZ010000011.1"/>
</dbReference>
<sequence length="343" mass="40041">MSSIPKITVLMPVYNCELYIKEAVDSILNQTFSDFEFIIIDDASSDATVSIIKAYDDPRIQLIQKPQNSGYTNSLNHGLTIAKGEYIARMDGDDISLPERFAKQVDFLDTNLDVVLCGTLYQVIGEKKVCDHPLIHDEIKVKLISGCYIAHPTIMFVKAKFDEHKLAYDSEMEPAEDYELWSRLVFLEKTANIGQVLLYYRVHNQQVSRIRNEKQIKVAHQVRITMLQKVIPQLDKELYFFDIQKQGLNLEFILKKLKRKVNLLDSLILINGKKGIYEHRMFLQFINNEKKRLYKLYQERDDVYSFTNVCQILIIFPLFFKKVGLKKTGKFVIKSIFYKKNKK</sequence>
<proteinExistence type="predicted"/>
<keyword evidence="1" id="KW-0472">Membrane</keyword>
<keyword evidence="1" id="KW-1133">Transmembrane helix</keyword>
<dbReference type="PANTHER" id="PTHR22916">
    <property type="entry name" value="GLYCOSYLTRANSFERASE"/>
    <property type="match status" value="1"/>
</dbReference>
<accession>A0ABS5PC74</accession>
<dbReference type="InterPro" id="IPR029044">
    <property type="entry name" value="Nucleotide-diphossugar_trans"/>
</dbReference>
<evidence type="ECO:0000313" key="3">
    <source>
        <dbReference type="EMBL" id="MBS7231902.1"/>
    </source>
</evidence>
<name>A0ABS5PC74_9FLAO</name>
<evidence type="ECO:0000259" key="2">
    <source>
        <dbReference type="Pfam" id="PF00535"/>
    </source>
</evidence>